<accession>A0A369QJ72</accession>
<dbReference type="EMBL" id="QASA01000001">
    <property type="protein sequence ID" value="RDC63276.1"/>
    <property type="molecule type" value="Genomic_DNA"/>
</dbReference>
<proteinExistence type="predicted"/>
<dbReference type="OrthoDB" id="671786at2"/>
<reference evidence="1 2" key="1">
    <citation type="submission" date="2018-04" db="EMBL/GenBank/DDBJ databases">
        <title>Adhaeribacter sp. HMF7616 genome sequencing and assembly.</title>
        <authorList>
            <person name="Kang H."/>
            <person name="Kang J."/>
            <person name="Cha I."/>
            <person name="Kim H."/>
            <person name="Joh K."/>
        </authorList>
    </citation>
    <scope>NUCLEOTIDE SEQUENCE [LARGE SCALE GENOMIC DNA]</scope>
    <source>
        <strain evidence="1 2">HMF7616</strain>
    </source>
</reference>
<keyword evidence="2" id="KW-1185">Reference proteome</keyword>
<gene>
    <name evidence="1" type="ORF">AHMF7616_01878</name>
</gene>
<dbReference type="RefSeq" id="WP_115372608.1">
    <property type="nucleotide sequence ID" value="NZ_QASA01000001.1"/>
</dbReference>
<comment type="caution">
    <text evidence="1">The sequence shown here is derived from an EMBL/GenBank/DDBJ whole genome shotgun (WGS) entry which is preliminary data.</text>
</comment>
<protein>
    <submittedName>
        <fullName evidence="1">Uncharacterized protein</fullName>
    </submittedName>
</protein>
<evidence type="ECO:0000313" key="1">
    <source>
        <dbReference type="EMBL" id="RDC63276.1"/>
    </source>
</evidence>
<dbReference type="Proteomes" id="UP000253919">
    <property type="component" value="Unassembled WGS sequence"/>
</dbReference>
<dbReference type="AlphaFoldDB" id="A0A369QJ72"/>
<name>A0A369QJ72_9BACT</name>
<evidence type="ECO:0000313" key="2">
    <source>
        <dbReference type="Proteomes" id="UP000253919"/>
    </source>
</evidence>
<sequence>MESVIEAGENFYVLRDAQAVVEFSGGTRKDNLFAEKNITTSGGWKVAKWGADNLKPQNMLHLVYGNHIKPQLIYTSRDFLLGSRLSIFERKIVTNPTTGKNEIALEPVINPQLEDWLEETDADNYMRSAAYNLEFAHNVFTSFSLDTSSNLTLKSWDCTDVRAAQMLAKQQNIEQYLLHPDWANYKESDLANLPAFDRINPTKFGDFMYHGRDRVPGQPYYDVPPWWGTEEWTRVSNLIPNFHKSGLKNGYNIKYHIKIPANYFDQFKTNDEKKKEETRLMGVMNEMLAGTENADKAFVSKFLVDANGKQIPGWEILPIENKMSDDAYTNVNNQSNIAHTSGHGIDPSLAGIDTGGKLGGSGSEKRISYQLHIALRTPNKRKILLEPFNKVAKPILKWWPREQFIGFEDISLTTLDQNPTGQQKTVNNNQ</sequence>
<organism evidence="1 2">
    <name type="scientific">Adhaeribacter pallidiroseus</name>
    <dbReference type="NCBI Taxonomy" id="2072847"/>
    <lineage>
        <taxon>Bacteria</taxon>
        <taxon>Pseudomonadati</taxon>
        <taxon>Bacteroidota</taxon>
        <taxon>Cytophagia</taxon>
        <taxon>Cytophagales</taxon>
        <taxon>Hymenobacteraceae</taxon>
        <taxon>Adhaeribacter</taxon>
    </lineage>
</organism>